<name>A0A3D8PNY7_9BACI</name>
<gene>
    <name evidence="1" type="ORF">CWR45_10135</name>
</gene>
<dbReference type="OrthoDB" id="7067095at2"/>
<dbReference type="RefSeq" id="WP_115749763.1">
    <property type="nucleotide sequence ID" value="NZ_PIOD01000011.1"/>
</dbReference>
<keyword evidence="2" id="KW-1185">Reference proteome</keyword>
<evidence type="ECO:0000313" key="1">
    <source>
        <dbReference type="EMBL" id="RDW17694.1"/>
    </source>
</evidence>
<protein>
    <submittedName>
        <fullName evidence="1">Uncharacterized protein</fullName>
    </submittedName>
</protein>
<comment type="caution">
    <text evidence="1">The sequence shown here is derived from an EMBL/GenBank/DDBJ whole genome shotgun (WGS) entry which is preliminary data.</text>
</comment>
<reference evidence="2" key="1">
    <citation type="submission" date="2017-11" db="EMBL/GenBank/DDBJ databases">
        <authorList>
            <person name="Zhu W."/>
        </authorList>
    </citation>
    <scope>NUCLEOTIDE SEQUENCE [LARGE SCALE GENOMIC DNA]</scope>
    <source>
        <strain evidence="2">CAU 1051</strain>
    </source>
</reference>
<evidence type="ECO:0000313" key="2">
    <source>
        <dbReference type="Proteomes" id="UP000256520"/>
    </source>
</evidence>
<accession>A0A3D8PNY7</accession>
<dbReference type="AlphaFoldDB" id="A0A3D8PNY7"/>
<dbReference type="Proteomes" id="UP000256520">
    <property type="component" value="Unassembled WGS sequence"/>
</dbReference>
<proteinExistence type="predicted"/>
<dbReference type="EMBL" id="PIOD01000011">
    <property type="protein sequence ID" value="RDW17694.1"/>
    <property type="molecule type" value="Genomic_DNA"/>
</dbReference>
<sequence length="83" mass="9488">MKKMFDVTFEGHHIQMVNTWFNGEELYIDGKLQDENLGIALRATLRGILKDNDLITKNIKVSLGGIFTIKCKIFVDNVLVFSK</sequence>
<organism evidence="1 2">
    <name type="scientific">Oceanobacillus chungangensis</name>
    <dbReference type="NCBI Taxonomy" id="1229152"/>
    <lineage>
        <taxon>Bacteria</taxon>
        <taxon>Bacillati</taxon>
        <taxon>Bacillota</taxon>
        <taxon>Bacilli</taxon>
        <taxon>Bacillales</taxon>
        <taxon>Bacillaceae</taxon>
        <taxon>Oceanobacillus</taxon>
    </lineage>
</organism>